<evidence type="ECO:0000256" key="1">
    <source>
        <dbReference type="SAM" id="Phobius"/>
    </source>
</evidence>
<feature type="transmembrane region" description="Helical" evidence="1">
    <location>
        <begin position="45"/>
        <end position="63"/>
    </location>
</feature>
<name>A0A9D9IG44_9BACT</name>
<feature type="transmembrane region" description="Helical" evidence="1">
    <location>
        <begin position="75"/>
        <end position="96"/>
    </location>
</feature>
<evidence type="ECO:0000313" key="3">
    <source>
        <dbReference type="Proteomes" id="UP000823603"/>
    </source>
</evidence>
<reference evidence="2" key="1">
    <citation type="submission" date="2020-10" db="EMBL/GenBank/DDBJ databases">
        <authorList>
            <person name="Gilroy R."/>
        </authorList>
    </citation>
    <scope>NUCLEOTIDE SEQUENCE</scope>
    <source>
        <strain evidence="2">B2-22910</strain>
    </source>
</reference>
<dbReference type="InterPro" id="IPR025635">
    <property type="entry name" value="DUF4293"/>
</dbReference>
<proteinExistence type="predicted"/>
<sequence>MWQRVQTLYLAIATVLIISMLFSNVGTVIGPEGQDTVRYSEKMSYLIFLIMTLMANAIALFSFKARMLQMRVAMLSAILLLFFQIWLGIGFARFQLGIGMEENAAKMIFSFTAIFPVIASILDMLAARNIALDEAMVQSAYRLRKAKRDRRK</sequence>
<organism evidence="2 3">
    <name type="scientific">Candidatus Cryptobacteroides faecavium</name>
    <dbReference type="NCBI Taxonomy" id="2840762"/>
    <lineage>
        <taxon>Bacteria</taxon>
        <taxon>Pseudomonadati</taxon>
        <taxon>Bacteroidota</taxon>
        <taxon>Bacteroidia</taxon>
        <taxon>Bacteroidales</taxon>
        <taxon>Candidatus Cryptobacteroides</taxon>
    </lineage>
</organism>
<reference evidence="2" key="2">
    <citation type="journal article" date="2021" name="PeerJ">
        <title>Extensive microbial diversity within the chicken gut microbiome revealed by metagenomics and culture.</title>
        <authorList>
            <person name="Gilroy R."/>
            <person name="Ravi A."/>
            <person name="Getino M."/>
            <person name="Pursley I."/>
            <person name="Horton D.L."/>
            <person name="Alikhan N.F."/>
            <person name="Baker D."/>
            <person name="Gharbi K."/>
            <person name="Hall N."/>
            <person name="Watson M."/>
            <person name="Adriaenssens E.M."/>
            <person name="Foster-Nyarko E."/>
            <person name="Jarju S."/>
            <person name="Secka A."/>
            <person name="Antonio M."/>
            <person name="Oren A."/>
            <person name="Chaudhuri R.R."/>
            <person name="La Ragione R."/>
            <person name="Hildebrand F."/>
            <person name="Pallen M.J."/>
        </authorList>
    </citation>
    <scope>NUCLEOTIDE SEQUENCE</scope>
    <source>
        <strain evidence="2">B2-22910</strain>
    </source>
</reference>
<dbReference type="Pfam" id="PF14126">
    <property type="entry name" value="DUF4293"/>
    <property type="match status" value="1"/>
</dbReference>
<dbReference type="AlphaFoldDB" id="A0A9D9IG44"/>
<dbReference type="EMBL" id="JADIMB010000124">
    <property type="protein sequence ID" value="MBO8471807.1"/>
    <property type="molecule type" value="Genomic_DNA"/>
</dbReference>
<feature type="transmembrane region" description="Helical" evidence="1">
    <location>
        <begin position="7"/>
        <end position="25"/>
    </location>
</feature>
<keyword evidence="1" id="KW-0472">Membrane</keyword>
<feature type="transmembrane region" description="Helical" evidence="1">
    <location>
        <begin position="108"/>
        <end position="126"/>
    </location>
</feature>
<dbReference type="Proteomes" id="UP000823603">
    <property type="component" value="Unassembled WGS sequence"/>
</dbReference>
<comment type="caution">
    <text evidence="2">The sequence shown here is derived from an EMBL/GenBank/DDBJ whole genome shotgun (WGS) entry which is preliminary data.</text>
</comment>
<accession>A0A9D9IG44</accession>
<gene>
    <name evidence="2" type="ORF">IAB82_08450</name>
</gene>
<keyword evidence="1" id="KW-1133">Transmembrane helix</keyword>
<protein>
    <submittedName>
        <fullName evidence="2">DUF4293 domain-containing protein</fullName>
    </submittedName>
</protein>
<evidence type="ECO:0000313" key="2">
    <source>
        <dbReference type="EMBL" id="MBO8471807.1"/>
    </source>
</evidence>
<keyword evidence="1" id="KW-0812">Transmembrane</keyword>